<dbReference type="Proteomes" id="UP000320693">
    <property type="component" value="Unassembled WGS sequence"/>
</dbReference>
<sequence>MVTVRLPAVRIQMRLGEHRPIAERAQLPRVPGQVGQEPGGGGAVVVAVPAGGGGSTWRHSHLLRDHPVHLMAGGCVAPRGCGAKEWV</sequence>
<organism evidence="1 2">
    <name type="scientific">Pseudonocardia saturnea</name>
    <dbReference type="NCBI Taxonomy" id="33909"/>
    <lineage>
        <taxon>Bacteria</taxon>
        <taxon>Bacillati</taxon>
        <taxon>Actinomycetota</taxon>
        <taxon>Actinomycetes</taxon>
        <taxon>Pseudonocardiales</taxon>
        <taxon>Pseudonocardiaceae</taxon>
        <taxon>Pseudonocardia</taxon>
    </lineage>
</organism>
<proteinExistence type="predicted"/>
<name>A0ABQ0S833_9PSEU</name>
<reference evidence="1 2" key="1">
    <citation type="submission" date="2019-06" db="EMBL/GenBank/DDBJ databases">
        <title>Whole genome shotgun sequence of Pseudonocardia saturnea NBRC 14499.</title>
        <authorList>
            <person name="Hosoyama A."/>
            <person name="Uohara A."/>
            <person name="Ohji S."/>
            <person name="Ichikawa N."/>
        </authorList>
    </citation>
    <scope>NUCLEOTIDE SEQUENCE [LARGE SCALE GENOMIC DNA]</scope>
    <source>
        <strain evidence="1 2">NBRC 14499</strain>
    </source>
</reference>
<evidence type="ECO:0000313" key="2">
    <source>
        <dbReference type="Proteomes" id="UP000320693"/>
    </source>
</evidence>
<protein>
    <submittedName>
        <fullName evidence="1">Uncharacterized protein</fullName>
    </submittedName>
</protein>
<gene>
    <name evidence="1" type="ORF">PSA01_61130</name>
</gene>
<keyword evidence="2" id="KW-1185">Reference proteome</keyword>
<comment type="caution">
    <text evidence="1">The sequence shown here is derived from an EMBL/GenBank/DDBJ whole genome shotgun (WGS) entry which is preliminary data.</text>
</comment>
<dbReference type="EMBL" id="BJNH01000104">
    <property type="protein sequence ID" value="GEC29084.1"/>
    <property type="molecule type" value="Genomic_DNA"/>
</dbReference>
<accession>A0ABQ0S833</accession>
<evidence type="ECO:0000313" key="1">
    <source>
        <dbReference type="EMBL" id="GEC29084.1"/>
    </source>
</evidence>